<dbReference type="PANTHER" id="PTHR30383">
    <property type="entry name" value="THIOESTERASE 1/PROTEASE 1/LYSOPHOSPHOLIPASE L1"/>
    <property type="match status" value="1"/>
</dbReference>
<dbReference type="Gene3D" id="3.40.50.1110">
    <property type="entry name" value="SGNH hydrolase"/>
    <property type="match status" value="1"/>
</dbReference>
<reference evidence="2 3" key="1">
    <citation type="submission" date="2017-06" db="EMBL/GenBank/DDBJ databases">
        <authorList>
            <consortium name="Pathogen Informatics"/>
        </authorList>
    </citation>
    <scope>NUCLEOTIDE SEQUENCE [LARGE SCALE GENOMIC DNA]</scope>
    <source>
        <strain evidence="2 3">NCTC11291</strain>
    </source>
</reference>
<proteinExistence type="predicted"/>
<dbReference type="AlphaFoldDB" id="A0A239X2G8"/>
<sequence length="204" mass="23132">MKEVISPELAQYQQDKLRSCIAANRGDLKQGIVFAGDSIIEFFPFKKYLGREKLLINRGIAGTDTNWLKHHLHDQVLAIEPEKWFLLIGTNDIGLDYGEDHIVSNIEDILSSLKRESPSTAVYLLSVLPVSEKAVYQEKVKLRNNRLISSLNHRLKQLPNAVFIDLYPLLLDEDGDLADDNTTDGLHLSQKAYALISEQLKTYL</sequence>
<name>A0A239X2G8_STRAI</name>
<evidence type="ECO:0000313" key="2">
    <source>
        <dbReference type="EMBL" id="SNV40238.1"/>
    </source>
</evidence>
<dbReference type="CDD" id="cd01841">
    <property type="entry name" value="NnaC_like"/>
    <property type="match status" value="1"/>
</dbReference>
<dbReference type="InterPro" id="IPR051532">
    <property type="entry name" value="Ester_Hydrolysis_Enzymes"/>
</dbReference>
<dbReference type="Pfam" id="PF13472">
    <property type="entry name" value="Lipase_GDSL_2"/>
    <property type="match status" value="1"/>
</dbReference>
<protein>
    <submittedName>
        <fullName evidence="2">Lipase/acylhydrolase</fullName>
    </submittedName>
</protein>
<dbReference type="EMBL" id="LT906454">
    <property type="protein sequence ID" value="SNV40238.1"/>
    <property type="molecule type" value="Genomic_DNA"/>
</dbReference>
<dbReference type="KEGG" id="saco:SAME_01127"/>
<dbReference type="GO" id="GO:0004622">
    <property type="term" value="F:phosphatidylcholine lysophospholipase activity"/>
    <property type="evidence" value="ECO:0007669"/>
    <property type="project" value="TreeGrafter"/>
</dbReference>
<keyword evidence="2" id="KW-0378">Hydrolase</keyword>
<dbReference type="RefSeq" id="WP_095122599.1">
    <property type="nucleotide sequence ID" value="NZ_LT906454.1"/>
</dbReference>
<accession>A0A239X2G8</accession>
<dbReference type="OrthoDB" id="2513075at2"/>
<feature type="domain" description="SGNH hydrolase-type esterase" evidence="1">
    <location>
        <begin position="53"/>
        <end position="195"/>
    </location>
</feature>
<dbReference type="SUPFAM" id="SSF52266">
    <property type="entry name" value="SGNH hydrolase"/>
    <property type="match status" value="1"/>
</dbReference>
<evidence type="ECO:0000259" key="1">
    <source>
        <dbReference type="Pfam" id="PF13472"/>
    </source>
</evidence>
<dbReference type="InterPro" id="IPR036514">
    <property type="entry name" value="SGNH_hydro_sf"/>
</dbReference>
<dbReference type="Proteomes" id="UP000215144">
    <property type="component" value="Chromosome 1"/>
</dbReference>
<dbReference type="InterPro" id="IPR013830">
    <property type="entry name" value="SGNH_hydro"/>
</dbReference>
<dbReference type="PANTHER" id="PTHR30383:SF5">
    <property type="entry name" value="SGNH HYDROLASE-TYPE ESTERASE DOMAIN-CONTAINING PROTEIN"/>
    <property type="match status" value="1"/>
</dbReference>
<evidence type="ECO:0000313" key="3">
    <source>
        <dbReference type="Proteomes" id="UP000215144"/>
    </source>
</evidence>
<organism evidence="2 3">
    <name type="scientific">Streptococcus acidominimus</name>
    <dbReference type="NCBI Taxonomy" id="1326"/>
    <lineage>
        <taxon>Bacteria</taxon>
        <taxon>Bacillati</taxon>
        <taxon>Bacillota</taxon>
        <taxon>Bacilli</taxon>
        <taxon>Lactobacillales</taxon>
        <taxon>Streptococcaceae</taxon>
        <taxon>Streptococcus</taxon>
    </lineage>
</organism>
<gene>
    <name evidence="2" type="ORF">SAMEA4504048_01127</name>
</gene>